<proteinExistence type="predicted"/>
<name>A0ACB7PF64_9PEZI</name>
<sequence length="153" mass="16815">MAFGNDCSHCSVTISAVSAKRSVASPSRLVPCLPSDRHQFLFIIASIPVLCITTFLRPAPSCSRTAPAICNLSLTDCPSSPFPHKQTANRPQIGPFSLYPGAGDPRHPHFLEGKPLIYARCATSDWHRQSLRSHTHCCCFRLWPAEETPAYPL</sequence>
<evidence type="ECO:0000313" key="1">
    <source>
        <dbReference type="EMBL" id="KAH6640429.1"/>
    </source>
</evidence>
<dbReference type="Proteomes" id="UP000724584">
    <property type="component" value="Unassembled WGS sequence"/>
</dbReference>
<dbReference type="EMBL" id="JAGIZQ010000002">
    <property type="protein sequence ID" value="KAH6640429.1"/>
    <property type="molecule type" value="Genomic_DNA"/>
</dbReference>
<keyword evidence="2" id="KW-1185">Reference proteome</keyword>
<organism evidence="1 2">
    <name type="scientific">Chaetomium tenue</name>
    <dbReference type="NCBI Taxonomy" id="1854479"/>
    <lineage>
        <taxon>Eukaryota</taxon>
        <taxon>Fungi</taxon>
        <taxon>Dikarya</taxon>
        <taxon>Ascomycota</taxon>
        <taxon>Pezizomycotina</taxon>
        <taxon>Sordariomycetes</taxon>
        <taxon>Sordariomycetidae</taxon>
        <taxon>Sordariales</taxon>
        <taxon>Chaetomiaceae</taxon>
        <taxon>Chaetomium</taxon>
    </lineage>
</organism>
<accession>A0ACB7PF64</accession>
<gene>
    <name evidence="1" type="ORF">F5144DRAFT_93125</name>
</gene>
<protein>
    <submittedName>
        <fullName evidence="1">Uncharacterized protein</fullName>
    </submittedName>
</protein>
<evidence type="ECO:0000313" key="2">
    <source>
        <dbReference type="Proteomes" id="UP000724584"/>
    </source>
</evidence>
<reference evidence="1 2" key="1">
    <citation type="journal article" date="2021" name="Nat. Commun.">
        <title>Genetic determinants of endophytism in the Arabidopsis root mycobiome.</title>
        <authorList>
            <person name="Mesny F."/>
            <person name="Miyauchi S."/>
            <person name="Thiergart T."/>
            <person name="Pickel B."/>
            <person name="Atanasova L."/>
            <person name="Karlsson M."/>
            <person name="Huettel B."/>
            <person name="Barry K.W."/>
            <person name="Haridas S."/>
            <person name="Chen C."/>
            <person name="Bauer D."/>
            <person name="Andreopoulos W."/>
            <person name="Pangilinan J."/>
            <person name="LaButti K."/>
            <person name="Riley R."/>
            <person name="Lipzen A."/>
            <person name="Clum A."/>
            <person name="Drula E."/>
            <person name="Henrissat B."/>
            <person name="Kohler A."/>
            <person name="Grigoriev I.V."/>
            <person name="Martin F.M."/>
            <person name="Hacquard S."/>
        </authorList>
    </citation>
    <scope>NUCLEOTIDE SEQUENCE [LARGE SCALE GENOMIC DNA]</scope>
    <source>
        <strain evidence="1 2">MPI-SDFR-AT-0079</strain>
    </source>
</reference>
<comment type="caution">
    <text evidence="1">The sequence shown here is derived from an EMBL/GenBank/DDBJ whole genome shotgun (WGS) entry which is preliminary data.</text>
</comment>